<evidence type="ECO:0000256" key="1">
    <source>
        <dbReference type="ARBA" id="ARBA00006432"/>
    </source>
</evidence>
<evidence type="ECO:0000259" key="7">
    <source>
        <dbReference type="Pfam" id="PF13193"/>
    </source>
</evidence>
<gene>
    <name evidence="8" type="ORF">FOH10_23450</name>
</gene>
<keyword evidence="3" id="KW-0547">Nucleotide-binding</keyword>
<reference evidence="8 9" key="1">
    <citation type="submission" date="2019-07" db="EMBL/GenBank/DDBJ databases">
        <title>Complete Genome Sequence and Methylome Analysis of Nocardia otitidis-caviarum NEB252.</title>
        <authorList>
            <person name="Fomenkov A."/>
            <person name="Anton B.P."/>
            <person name="Vincze T."/>
            <person name="Roberts R.J."/>
        </authorList>
    </citation>
    <scope>NUCLEOTIDE SEQUENCE [LARGE SCALE GENOMIC DNA]</scope>
    <source>
        <strain evidence="8 9">NEB252</strain>
    </source>
</reference>
<dbReference type="GO" id="GO:0005886">
    <property type="term" value="C:plasma membrane"/>
    <property type="evidence" value="ECO:0007669"/>
    <property type="project" value="TreeGrafter"/>
</dbReference>
<dbReference type="PROSITE" id="PS00455">
    <property type="entry name" value="AMP_BINDING"/>
    <property type="match status" value="1"/>
</dbReference>
<accession>A0A516NQQ1</accession>
<dbReference type="Gene3D" id="3.40.50.12780">
    <property type="entry name" value="N-terminal domain of ligase-like"/>
    <property type="match status" value="1"/>
</dbReference>
<dbReference type="KEGG" id="nod:FOH10_23450"/>
<keyword evidence="4" id="KW-0067">ATP-binding</keyword>
<evidence type="ECO:0000313" key="9">
    <source>
        <dbReference type="Proteomes" id="UP000317039"/>
    </source>
</evidence>
<dbReference type="InterPro" id="IPR045851">
    <property type="entry name" value="AMP-bd_C_sf"/>
</dbReference>
<dbReference type="AlphaFoldDB" id="A0A516NQQ1"/>
<feature type="domain" description="AMP-binding enzyme C-terminal" evidence="7">
    <location>
        <begin position="493"/>
        <end position="568"/>
    </location>
</feature>
<dbReference type="InterPro" id="IPR020845">
    <property type="entry name" value="AMP-binding_CS"/>
</dbReference>
<dbReference type="PANTHER" id="PTHR43107:SF15">
    <property type="entry name" value="FATTY ACID TRANSPORT PROTEIN 3, ISOFORM A"/>
    <property type="match status" value="1"/>
</dbReference>
<feature type="compositionally biased region" description="Basic residues" evidence="5">
    <location>
        <begin position="14"/>
        <end position="27"/>
    </location>
</feature>
<evidence type="ECO:0000256" key="2">
    <source>
        <dbReference type="ARBA" id="ARBA00022598"/>
    </source>
</evidence>
<dbReference type="GO" id="GO:0004467">
    <property type="term" value="F:long-chain fatty acid-CoA ligase activity"/>
    <property type="evidence" value="ECO:0007669"/>
    <property type="project" value="TreeGrafter"/>
</dbReference>
<comment type="similarity">
    <text evidence="1">Belongs to the ATP-dependent AMP-binding enzyme family.</text>
</comment>
<dbReference type="NCBIfam" id="NF006134">
    <property type="entry name" value="PRK08279.1"/>
    <property type="match status" value="1"/>
</dbReference>
<evidence type="ECO:0000256" key="3">
    <source>
        <dbReference type="ARBA" id="ARBA00022741"/>
    </source>
</evidence>
<evidence type="ECO:0000313" key="8">
    <source>
        <dbReference type="EMBL" id="QDP81228.1"/>
    </source>
</evidence>
<feature type="compositionally biased region" description="Low complexity" evidence="5">
    <location>
        <begin position="1"/>
        <end position="13"/>
    </location>
</feature>
<evidence type="ECO:0000259" key="6">
    <source>
        <dbReference type="Pfam" id="PF00501"/>
    </source>
</evidence>
<dbReference type="InterPro" id="IPR025110">
    <property type="entry name" value="AMP-bd_C"/>
</dbReference>
<name>A0A516NQQ1_9NOCA</name>
<dbReference type="GO" id="GO:0005324">
    <property type="term" value="F:long-chain fatty acid transmembrane transporter activity"/>
    <property type="evidence" value="ECO:0007669"/>
    <property type="project" value="TreeGrafter"/>
</dbReference>
<dbReference type="EMBL" id="CP041695">
    <property type="protein sequence ID" value="QDP81228.1"/>
    <property type="molecule type" value="Genomic_DNA"/>
</dbReference>
<feature type="domain" description="AMP-dependent synthetase/ligase" evidence="6">
    <location>
        <begin position="61"/>
        <end position="389"/>
    </location>
</feature>
<dbReference type="Pfam" id="PF00501">
    <property type="entry name" value="AMP-binding"/>
    <property type="match status" value="1"/>
</dbReference>
<dbReference type="GO" id="GO:0005524">
    <property type="term" value="F:ATP binding"/>
    <property type="evidence" value="ECO:0007669"/>
    <property type="project" value="UniProtKB-KW"/>
</dbReference>
<dbReference type="Proteomes" id="UP000317039">
    <property type="component" value="Chromosome"/>
</dbReference>
<dbReference type="InterPro" id="IPR042099">
    <property type="entry name" value="ANL_N_sf"/>
</dbReference>
<dbReference type="InterPro" id="IPR000873">
    <property type="entry name" value="AMP-dep_synth/lig_dom"/>
</dbReference>
<organism evidence="8 9">
    <name type="scientific">Nocardia otitidiscaviarum</name>
    <dbReference type="NCBI Taxonomy" id="1823"/>
    <lineage>
        <taxon>Bacteria</taxon>
        <taxon>Bacillati</taxon>
        <taxon>Actinomycetota</taxon>
        <taxon>Actinomycetes</taxon>
        <taxon>Mycobacteriales</taxon>
        <taxon>Nocardiaceae</taxon>
        <taxon>Nocardia</taxon>
    </lineage>
</organism>
<keyword evidence="2" id="KW-0436">Ligase</keyword>
<dbReference type="GO" id="GO:0044539">
    <property type="term" value="P:long-chain fatty acid import into cell"/>
    <property type="evidence" value="ECO:0007669"/>
    <property type="project" value="TreeGrafter"/>
</dbReference>
<dbReference type="PANTHER" id="PTHR43107">
    <property type="entry name" value="LONG-CHAIN FATTY ACID TRANSPORT PROTEIN"/>
    <property type="match status" value="1"/>
</dbReference>
<feature type="region of interest" description="Disordered" evidence="5">
    <location>
        <begin position="1"/>
        <end position="30"/>
    </location>
</feature>
<dbReference type="Gene3D" id="3.30.300.30">
    <property type="match status" value="1"/>
</dbReference>
<dbReference type="FunFam" id="3.30.300.30:FF:000020">
    <property type="entry name" value="Long-chain fatty acid transporter"/>
    <property type="match status" value="1"/>
</dbReference>
<dbReference type="Pfam" id="PF13193">
    <property type="entry name" value="AMP-binding_C"/>
    <property type="match status" value="1"/>
</dbReference>
<evidence type="ECO:0000256" key="4">
    <source>
        <dbReference type="ARBA" id="ARBA00022840"/>
    </source>
</evidence>
<protein>
    <submittedName>
        <fullName evidence="8">Long-chain-acyl-CoA synthetase</fullName>
    </submittedName>
</protein>
<proteinExistence type="inferred from homology"/>
<sequence>MWSPRSRGSSTSRRWSRPTRRKRRHCRRAPDVPTHRIGSFAVLARGLLEGAGSNRTLALELERRARTRPTHPFLLYADRRFDYAHANRLVNAIAHAYRAAGLRKGDVLALIMENRPEFLWHYLAAGKLGVVVALVNTQSRGDGLAHALAVCGARRVVVGSECLPAFLAIRDRLPGELAGGCSVDPDPDLDETDCDTAGLALFVPSETVTDPVDTAGHALGDTGAYVFTSGTTGLPKAAVMSYQRLTSVGRVLGALAWRLEPGDVVYNCLPLFHTHALVIPLASVLTHGSTLALGRRFSASGFWHDIHRFGATGFNYIGEMCRYLVNTPPGPYDNRHRVRVIVGQGLQADIWATLQERFDIGRIVEMYASTEGNIATLNLSGTVGSVGKLRLGGTLARWDFERDDFVRERGRLVRCGPGDVGMLLGPIRERTPFAGYRDPEATRAKIVTDAFRDGDALFVTGDLFRLDDRKNLFFVDRLGDTFRYKGENVSTTEVQEQLVRCPGIAEAMVYGVPVPGREGRAGMAAIVLAEGARFDGAAIAARLDAALPSAARPVFIRVCSSLKTTATLKVSKLSRQREGFAPQPGEPVYVRDGTDPAYAELTPERYAAFTHVHHQSRSTP</sequence>
<dbReference type="SUPFAM" id="SSF56801">
    <property type="entry name" value="Acetyl-CoA synthetase-like"/>
    <property type="match status" value="1"/>
</dbReference>
<evidence type="ECO:0000256" key="5">
    <source>
        <dbReference type="SAM" id="MobiDB-lite"/>
    </source>
</evidence>